<dbReference type="SMART" id="SM00257">
    <property type="entry name" value="LysM"/>
    <property type="match status" value="1"/>
</dbReference>
<organism evidence="3 4">
    <name type="scientific">Dolichospermum circinale CS-537/01</name>
    <dbReference type="NCBI Taxonomy" id="3021739"/>
    <lineage>
        <taxon>Bacteria</taxon>
        <taxon>Bacillati</taxon>
        <taxon>Cyanobacteriota</taxon>
        <taxon>Cyanophyceae</taxon>
        <taxon>Nostocales</taxon>
        <taxon>Aphanizomenonaceae</taxon>
        <taxon>Dolichospermum</taxon>
        <taxon>Dolichospermum circinale</taxon>
    </lineage>
</organism>
<evidence type="ECO:0000259" key="2">
    <source>
        <dbReference type="PROSITE" id="PS51782"/>
    </source>
</evidence>
<dbReference type="CDD" id="cd00118">
    <property type="entry name" value="LysM"/>
    <property type="match status" value="1"/>
</dbReference>
<keyword evidence="4" id="KW-1185">Reference proteome</keyword>
<dbReference type="PROSITE" id="PS51782">
    <property type="entry name" value="LYSM"/>
    <property type="match status" value="1"/>
</dbReference>
<reference evidence="3 4" key="1">
    <citation type="submission" date="2023-01" db="EMBL/GenBank/DDBJ databases">
        <title>Genomes from the Australian National Cyanobacteria Reference Collection.</title>
        <authorList>
            <person name="Willis A."/>
            <person name="Lee E.M.F."/>
        </authorList>
    </citation>
    <scope>NUCLEOTIDE SEQUENCE [LARGE SCALE GENOMIC DNA]</scope>
    <source>
        <strain evidence="3 4">CS-537/01</strain>
    </source>
</reference>
<dbReference type="Gene3D" id="3.10.350.10">
    <property type="entry name" value="LysM domain"/>
    <property type="match status" value="1"/>
</dbReference>
<proteinExistence type="predicted"/>
<evidence type="ECO:0000313" key="3">
    <source>
        <dbReference type="EMBL" id="MDB9488283.1"/>
    </source>
</evidence>
<dbReference type="InterPro" id="IPR018392">
    <property type="entry name" value="LysM"/>
</dbReference>
<dbReference type="SUPFAM" id="SSF54106">
    <property type="entry name" value="LysM domain"/>
    <property type="match status" value="1"/>
</dbReference>
<feature type="transmembrane region" description="Helical" evidence="1">
    <location>
        <begin position="49"/>
        <end position="69"/>
    </location>
</feature>
<evidence type="ECO:0000313" key="4">
    <source>
        <dbReference type="Proteomes" id="UP001212123"/>
    </source>
</evidence>
<accession>A0ABT5A8J7</accession>
<keyword evidence="1" id="KW-0812">Transmembrane</keyword>
<feature type="domain" description="LysM" evidence="2">
    <location>
        <begin position="110"/>
        <end position="159"/>
    </location>
</feature>
<gene>
    <name evidence="3" type="ORF">PN492_17310</name>
</gene>
<comment type="caution">
    <text evidence="3">The sequence shown here is derived from an EMBL/GenBank/DDBJ whole genome shotgun (WGS) entry which is preliminary data.</text>
</comment>
<sequence>MNTKTKIDCPVCGYQGIDGHICPSCHTDISLIRSLEELPQQPKSWTREIAILMLVIGVTIGAGGSFFSLQTALYTTTTPHRVPKVTNSPTPSPQIITTTRKQPPILATYNVYNVKSGDTLSGIAGRLCNKPTDWQLIVAVNPELQKRENKLDINQVLKIPSSCKGKTP</sequence>
<protein>
    <submittedName>
        <fullName evidence="3">LysM peptidoglycan-binding domain-containing protein</fullName>
    </submittedName>
</protein>
<evidence type="ECO:0000256" key="1">
    <source>
        <dbReference type="SAM" id="Phobius"/>
    </source>
</evidence>
<name>A0ABT5A8J7_9CYAN</name>
<dbReference type="RefSeq" id="WP_028084882.1">
    <property type="nucleotide sequence ID" value="NZ_JAQMTU010000109.1"/>
</dbReference>
<dbReference type="Pfam" id="PF01476">
    <property type="entry name" value="LysM"/>
    <property type="match status" value="1"/>
</dbReference>
<dbReference type="InterPro" id="IPR036779">
    <property type="entry name" value="LysM_dom_sf"/>
</dbReference>
<dbReference type="EMBL" id="JAQMTU010000109">
    <property type="protein sequence ID" value="MDB9488283.1"/>
    <property type="molecule type" value="Genomic_DNA"/>
</dbReference>
<keyword evidence="1" id="KW-1133">Transmembrane helix</keyword>
<dbReference type="Proteomes" id="UP001212123">
    <property type="component" value="Unassembled WGS sequence"/>
</dbReference>
<keyword evidence="1" id="KW-0472">Membrane</keyword>